<protein>
    <submittedName>
        <fullName evidence="4">CaiB/baiF CoA-transferase family protein</fullName>
    </submittedName>
</protein>
<organism evidence="4 5">
    <name type="scientific">Apiospora kogelbergensis</name>
    <dbReference type="NCBI Taxonomy" id="1337665"/>
    <lineage>
        <taxon>Eukaryota</taxon>
        <taxon>Fungi</taxon>
        <taxon>Dikarya</taxon>
        <taxon>Ascomycota</taxon>
        <taxon>Pezizomycotina</taxon>
        <taxon>Sordariomycetes</taxon>
        <taxon>Xylariomycetidae</taxon>
        <taxon>Amphisphaeriales</taxon>
        <taxon>Apiosporaceae</taxon>
        <taxon>Apiospora</taxon>
    </lineage>
</organism>
<gene>
    <name evidence="4" type="ORF">PG999_000199</name>
</gene>
<dbReference type="SUPFAM" id="SSF89796">
    <property type="entry name" value="CoA-transferase family III (CaiB/BaiF)"/>
    <property type="match status" value="2"/>
</dbReference>
<dbReference type="InterPro" id="IPR050509">
    <property type="entry name" value="CoA-transferase_III"/>
</dbReference>
<dbReference type="PANTHER" id="PTHR48228:SF4">
    <property type="entry name" value="BLR3030 PROTEIN"/>
    <property type="match status" value="1"/>
</dbReference>
<evidence type="ECO:0000313" key="5">
    <source>
        <dbReference type="Proteomes" id="UP001392437"/>
    </source>
</evidence>
<name>A0AAW0RAZ3_9PEZI</name>
<feature type="domain" description="Acyclic terpene utilisation N-terminal" evidence="2">
    <location>
        <begin position="240"/>
        <end position="407"/>
    </location>
</feature>
<comment type="caution">
    <text evidence="4">The sequence shown here is derived from an EMBL/GenBank/DDBJ whole genome shotgun (WGS) entry which is preliminary data.</text>
</comment>
<feature type="domain" description="Acyclic terpene utilisation N-terminal" evidence="2">
    <location>
        <begin position="63"/>
        <end position="211"/>
    </location>
</feature>
<sequence>MEVPEFSILTPNAMLGYGYNIEHFWYGVQKHRPAAIIVDSGSTDGGPYKLGMNKMTCGRGSYVRDLEPILTACYHLKIKVLIGSVGGDGSDKHVDEMFAIVSGIADRLGFSFKVATVNAGMDRDLIKSRIAAAKVSPCGPVPELLPDVVDGAVDVVAQMGAEPFIEALKSDPDIILGGRCYDPAPFAAFCLSRGVSSGVAWHMGKIMECGGICAVPKGRSMIATMRRDSFDLTPLSPEERCTPLSVAAHTLYEKTRPDRLPGPGGVLNLDSAQYQQLTDKTTRVSGAQFMETPYQVKLEGVTHLGYRTIFIGGIRDPILVGQIDDFLERVRKYTQSLFPELDKSDSCRLLYHVYGKNGVMGPLETQAADKPHEIAVLGEVVAPTQDLAYTIANNARASILHFSYPGQIATTGNFASPLSPHEQEAGAVFKFSLYHLVDLKQGEETALFPVSVRDVISTNTPVPIKQLSAELMQTLENGVLAEIKKKKVPTEKARMEELARIIRSKNSGPFELTFDIMFDDVEVYRRVKDAQILGNEVIKKLYHVTDDEILTNMFFEPALAWKCTIKRPWAQGSVGERDTLGTQQHAPLLGIEVPEAPTKANGVGGNINGLHCNNESSQGKILQSAPAISKFLSQDMVRHLWQGLHLPPSALESLELPGDDGKPALASSYRIGTFAQGSIALSGLLAALIHSLRNNNPTVPKVTVPQKHAVAEFLSERLYVLDGKPTPSPWGPIGGLHKTSDGHVRIHDSFPNHGHGALELLGLPLTASREDVSKRTADWASIDLESVGLDRKLAIYALRSYRQWDLLPQSRAIDDFPISLKRIMAASAAAPRLPRRLLTPGADKCLRGLRVVEMSRVIAAPLAGRVLAAHGADVLWVTSPRLPDLPTMDRDFGRGKRTVHLDLDDAADRRTLRELVRTCDVFIQGFRPGSLAARGFGPDEVAALNPDGVVYANMSAFGPQGPWAGRRGYDSLVQTCSGMNVSEAEHFGGDAAARPTPCQALDHAGGYLLASGIMAALYRRATDAEGGSYRVDVSLAGAMKYLRSLGQYPGRSGFEGAPSSLEPADVEEYLETRDTGFGEMRAVRHSVSVEGATPSWDIMPKPLGSDKACWL</sequence>
<dbReference type="Gene3D" id="3.40.50.10540">
    <property type="entry name" value="Crotonobetainyl-coa:carnitine coa-transferase, domain 1"/>
    <property type="match status" value="1"/>
</dbReference>
<dbReference type="InterPro" id="IPR003673">
    <property type="entry name" value="CoA-Trfase_fam_III"/>
</dbReference>
<evidence type="ECO:0000313" key="4">
    <source>
        <dbReference type="EMBL" id="KAK8132026.1"/>
    </source>
</evidence>
<dbReference type="InterPro" id="IPR023606">
    <property type="entry name" value="CoA-Trfase_III_dom_1_sf"/>
</dbReference>
<dbReference type="InterPro" id="IPR010839">
    <property type="entry name" value="AtuA_N"/>
</dbReference>
<dbReference type="GO" id="GO:0003824">
    <property type="term" value="F:catalytic activity"/>
    <property type="evidence" value="ECO:0007669"/>
    <property type="project" value="InterPro"/>
</dbReference>
<proteinExistence type="inferred from homology"/>
<evidence type="ECO:0000256" key="1">
    <source>
        <dbReference type="ARBA" id="ARBA00008383"/>
    </source>
</evidence>
<dbReference type="AlphaFoldDB" id="A0AAW0RAZ3"/>
<dbReference type="Pfam" id="PF02515">
    <property type="entry name" value="CoA_transf_3"/>
    <property type="match status" value="1"/>
</dbReference>
<accession>A0AAW0RAZ3</accession>
<keyword evidence="5" id="KW-1185">Reference proteome</keyword>
<dbReference type="Proteomes" id="UP001392437">
    <property type="component" value="Unassembled WGS sequence"/>
</dbReference>
<dbReference type="PANTHER" id="PTHR48228">
    <property type="entry name" value="SUCCINYL-COA--D-CITRAMALATE COA-TRANSFERASE"/>
    <property type="match status" value="1"/>
</dbReference>
<dbReference type="Pfam" id="PF07287">
    <property type="entry name" value="AtuA"/>
    <property type="match status" value="2"/>
</dbReference>
<dbReference type="Pfam" id="PF14330">
    <property type="entry name" value="DUF4387"/>
    <property type="match status" value="1"/>
</dbReference>
<feature type="domain" description="DUF4387" evidence="3">
    <location>
        <begin position="495"/>
        <end position="591"/>
    </location>
</feature>
<reference evidence="4 5" key="1">
    <citation type="submission" date="2023-01" db="EMBL/GenBank/DDBJ databases">
        <title>Analysis of 21 Apiospora genomes using comparative genomics revels a genus with tremendous synthesis potential of carbohydrate active enzymes and secondary metabolites.</title>
        <authorList>
            <person name="Sorensen T."/>
        </authorList>
    </citation>
    <scope>NUCLEOTIDE SEQUENCE [LARGE SCALE GENOMIC DNA]</scope>
    <source>
        <strain evidence="4 5">CBS 117206</strain>
    </source>
</reference>
<evidence type="ECO:0000259" key="2">
    <source>
        <dbReference type="Pfam" id="PF07287"/>
    </source>
</evidence>
<evidence type="ECO:0000259" key="3">
    <source>
        <dbReference type="Pfam" id="PF14330"/>
    </source>
</evidence>
<dbReference type="InterPro" id="IPR025496">
    <property type="entry name" value="DUF4387"/>
</dbReference>
<comment type="similarity">
    <text evidence="1">Belongs to the CoA-transferase III family.</text>
</comment>
<dbReference type="EMBL" id="JAQQWP010000001">
    <property type="protein sequence ID" value="KAK8132026.1"/>
    <property type="molecule type" value="Genomic_DNA"/>
</dbReference>